<dbReference type="InterPro" id="IPR013325">
    <property type="entry name" value="RNA_pol_sigma_r2"/>
</dbReference>
<gene>
    <name evidence="4" type="ORF">SAMN02745131_04160</name>
</gene>
<dbReference type="InterPro" id="IPR013324">
    <property type="entry name" value="RNA_pol_sigma_r3/r4-like"/>
</dbReference>
<dbReference type="InterPro" id="IPR014284">
    <property type="entry name" value="RNA_pol_sigma-70_dom"/>
</dbReference>
<keyword evidence="5" id="KW-1185">Reference proteome</keyword>
<dbReference type="InterPro" id="IPR007627">
    <property type="entry name" value="RNA_pol_sigma70_r2"/>
</dbReference>
<feature type="domain" description="RNA polymerase sigma factor 70 region 4 type 2" evidence="2">
    <location>
        <begin position="118"/>
        <end position="166"/>
    </location>
</feature>
<dbReference type="SUPFAM" id="SSF88659">
    <property type="entry name" value="Sigma3 and sigma4 domains of RNA polymerase sigma factors"/>
    <property type="match status" value="1"/>
</dbReference>
<dbReference type="PANTHER" id="PTHR47756">
    <property type="entry name" value="BLL6612 PROTEIN-RELATED"/>
    <property type="match status" value="1"/>
</dbReference>
<dbReference type="EMBL" id="FQUU01000033">
    <property type="protein sequence ID" value="SHG03425.1"/>
    <property type="molecule type" value="Genomic_DNA"/>
</dbReference>
<evidence type="ECO:0000313" key="4">
    <source>
        <dbReference type="EMBL" id="SHG03425.1"/>
    </source>
</evidence>
<dbReference type="STRING" id="1121884.SAMN02745131_04160"/>
<dbReference type="InterPro" id="IPR013249">
    <property type="entry name" value="RNA_pol_sigma70_r4_t2"/>
</dbReference>
<evidence type="ECO:0000259" key="3">
    <source>
        <dbReference type="Pfam" id="PF20239"/>
    </source>
</evidence>
<dbReference type="GO" id="GO:0016987">
    <property type="term" value="F:sigma factor activity"/>
    <property type="evidence" value="ECO:0007669"/>
    <property type="project" value="InterPro"/>
</dbReference>
<dbReference type="Pfam" id="PF20239">
    <property type="entry name" value="DUF6596"/>
    <property type="match status" value="1"/>
</dbReference>
<organism evidence="4 5">
    <name type="scientific">Flavisolibacter ginsengisoli DSM 18119</name>
    <dbReference type="NCBI Taxonomy" id="1121884"/>
    <lineage>
        <taxon>Bacteria</taxon>
        <taxon>Pseudomonadati</taxon>
        <taxon>Bacteroidota</taxon>
        <taxon>Chitinophagia</taxon>
        <taxon>Chitinophagales</taxon>
        <taxon>Chitinophagaceae</taxon>
        <taxon>Flavisolibacter</taxon>
    </lineage>
</organism>
<feature type="domain" description="RNA polymerase sigma-70 region 2" evidence="1">
    <location>
        <begin position="29"/>
        <end position="78"/>
    </location>
</feature>
<evidence type="ECO:0000259" key="2">
    <source>
        <dbReference type="Pfam" id="PF08281"/>
    </source>
</evidence>
<protein>
    <submittedName>
        <fullName evidence="4">RNA polymerase sigma-70 factor, ECF subfamily</fullName>
    </submittedName>
</protein>
<dbReference type="InterPro" id="IPR036388">
    <property type="entry name" value="WH-like_DNA-bd_sf"/>
</dbReference>
<evidence type="ECO:0000313" key="5">
    <source>
        <dbReference type="Proteomes" id="UP000184048"/>
    </source>
</evidence>
<dbReference type="Pfam" id="PF04542">
    <property type="entry name" value="Sigma70_r2"/>
    <property type="match status" value="1"/>
</dbReference>
<dbReference type="AlphaFoldDB" id="A0A1M5GI44"/>
<dbReference type="RefSeq" id="WP_072837266.1">
    <property type="nucleotide sequence ID" value="NZ_FQUU01000033.1"/>
</dbReference>
<evidence type="ECO:0000259" key="1">
    <source>
        <dbReference type="Pfam" id="PF04542"/>
    </source>
</evidence>
<dbReference type="Gene3D" id="1.10.1740.10">
    <property type="match status" value="1"/>
</dbReference>
<dbReference type="NCBIfam" id="TIGR02937">
    <property type="entry name" value="sigma70-ECF"/>
    <property type="match status" value="1"/>
</dbReference>
<dbReference type="Proteomes" id="UP000184048">
    <property type="component" value="Unassembled WGS sequence"/>
</dbReference>
<sequence length="408" mass="46697">MSSTELIPHLFRTEFSKIVSVLSKQFGMEQMEWAEDIASETFLSALHTWPYKGVPGNPEAWLYTVARNKALNDYKRNRLFAAKISPELKQTSTALEEMEIDLSATNISDSQLQMLFAVCHPSIPPEAQVALALRVLCGLGIDEIATAFLTSKDVINKRLYRAKEKLRQEDVLIEMPPDTEIIQRLDTVLTTLYLLFNEGYYSESQDAILRQELCEEAMRLTELLIENKKTALPFAYALYALMCFHASRFAARKDNTGAIILYADQDDNLWDRELIARGAYHLHLASVGDNISRYHLEAAIAYWHTQKADTPEKWESILQLYNQLLRLHYSPVAALNRTFALYKANGREQAIKEAEQLQLSGNHYYHILLGELYKETDTALARQYFENALKLASNATERKMIVDKIECL</sequence>
<dbReference type="SUPFAM" id="SSF88946">
    <property type="entry name" value="Sigma2 domain of RNA polymerase sigma factors"/>
    <property type="match status" value="1"/>
</dbReference>
<proteinExistence type="predicted"/>
<dbReference type="Pfam" id="PF08281">
    <property type="entry name" value="Sigma70_r4_2"/>
    <property type="match status" value="1"/>
</dbReference>
<dbReference type="Gene3D" id="1.10.10.10">
    <property type="entry name" value="Winged helix-like DNA-binding domain superfamily/Winged helix DNA-binding domain"/>
    <property type="match status" value="1"/>
</dbReference>
<dbReference type="GO" id="GO:0006352">
    <property type="term" value="P:DNA-templated transcription initiation"/>
    <property type="evidence" value="ECO:0007669"/>
    <property type="project" value="InterPro"/>
</dbReference>
<name>A0A1M5GI44_9BACT</name>
<reference evidence="4 5" key="1">
    <citation type="submission" date="2016-11" db="EMBL/GenBank/DDBJ databases">
        <authorList>
            <person name="Jaros S."/>
            <person name="Januszkiewicz K."/>
            <person name="Wedrychowicz H."/>
        </authorList>
    </citation>
    <scope>NUCLEOTIDE SEQUENCE [LARGE SCALE GENOMIC DNA]</scope>
    <source>
        <strain evidence="4 5">DSM 18119</strain>
    </source>
</reference>
<feature type="domain" description="DUF6596" evidence="3">
    <location>
        <begin position="184"/>
        <end position="285"/>
    </location>
</feature>
<dbReference type="GO" id="GO:0003677">
    <property type="term" value="F:DNA binding"/>
    <property type="evidence" value="ECO:0007669"/>
    <property type="project" value="InterPro"/>
</dbReference>
<dbReference type="OrthoDB" id="9780299at2"/>
<accession>A0A1M5GI44</accession>
<dbReference type="InterPro" id="IPR046531">
    <property type="entry name" value="DUF6596"/>
</dbReference>
<dbReference type="PANTHER" id="PTHR47756:SF2">
    <property type="entry name" value="BLL6612 PROTEIN"/>
    <property type="match status" value="1"/>
</dbReference>